<proteinExistence type="predicted"/>
<dbReference type="PANTHER" id="PTHR21399">
    <property type="entry name" value="CHLORIDE CONDUCTANCE REGULATORY PROTEIN ICLN"/>
    <property type="match status" value="1"/>
</dbReference>
<keyword evidence="4" id="KW-0539">Nucleus</keyword>
<sequence>MIIFLSIQEFSVWAHWAASQNLRLTALGLLRKAKPWPTPGYMILKIFKMKRKCLADAMDQPTQEEPRPQANGDGAQHKISTITGLPHFATQSEHDQLTATTPGSFDLLPPLLRCKVENTTILFSGLVDSGPLNGWSETKCDLLITEKELALHSINRDQSLIIPHQLISLHGISRPQEGQQQSPSIYCQLDLDAHQDEDETEESTELNIVPEDSSTLNQIFEALSYCASLHPLAAPQESGQNDLFF</sequence>
<dbReference type="InterPro" id="IPR039924">
    <property type="entry name" value="ICln/Lot5/Saf5"/>
</dbReference>
<name>A0A9Q3GFB3_9BASI</name>
<evidence type="ECO:0000256" key="3">
    <source>
        <dbReference type="ARBA" id="ARBA00022490"/>
    </source>
</evidence>
<protein>
    <submittedName>
        <fullName evidence="5">Uncharacterized protein</fullName>
    </submittedName>
</protein>
<reference evidence="5" key="1">
    <citation type="submission" date="2021-03" db="EMBL/GenBank/DDBJ databases">
        <title>Draft genome sequence of rust myrtle Austropuccinia psidii MF-1, a brazilian biotype.</title>
        <authorList>
            <person name="Quecine M.C."/>
            <person name="Pachon D.M.R."/>
            <person name="Bonatelli M.L."/>
            <person name="Correr F.H."/>
            <person name="Franceschini L.M."/>
            <person name="Leite T.F."/>
            <person name="Margarido G.R.A."/>
            <person name="Almeida C.A."/>
            <person name="Ferrarezi J.A."/>
            <person name="Labate C.A."/>
        </authorList>
    </citation>
    <scope>NUCLEOTIDE SEQUENCE</scope>
    <source>
        <strain evidence="5">MF-1</strain>
    </source>
</reference>
<keyword evidence="3" id="KW-0963">Cytoplasm</keyword>
<dbReference type="Gene3D" id="2.30.29.30">
    <property type="entry name" value="Pleckstrin-homology domain (PH domain)/Phosphotyrosine-binding domain (PTB)"/>
    <property type="match status" value="1"/>
</dbReference>
<evidence type="ECO:0000313" key="5">
    <source>
        <dbReference type="EMBL" id="MBW0464217.1"/>
    </source>
</evidence>
<dbReference type="GO" id="GO:0034715">
    <property type="term" value="C:pICln-Sm protein complex"/>
    <property type="evidence" value="ECO:0007669"/>
    <property type="project" value="TreeGrafter"/>
</dbReference>
<comment type="caution">
    <text evidence="5">The sequence shown here is derived from an EMBL/GenBank/DDBJ whole genome shotgun (WGS) entry which is preliminary data.</text>
</comment>
<dbReference type="GO" id="GO:0005681">
    <property type="term" value="C:spliceosomal complex"/>
    <property type="evidence" value="ECO:0007669"/>
    <property type="project" value="TreeGrafter"/>
</dbReference>
<dbReference type="PANTHER" id="PTHR21399:SF0">
    <property type="entry name" value="METHYLOSOME SUBUNIT PICLN"/>
    <property type="match status" value="1"/>
</dbReference>
<dbReference type="InterPro" id="IPR011993">
    <property type="entry name" value="PH-like_dom_sf"/>
</dbReference>
<gene>
    <name evidence="5" type="ORF">O181_003932</name>
</gene>
<evidence type="ECO:0000256" key="4">
    <source>
        <dbReference type="ARBA" id="ARBA00023242"/>
    </source>
</evidence>
<dbReference type="GO" id="GO:0000387">
    <property type="term" value="P:spliceosomal snRNP assembly"/>
    <property type="evidence" value="ECO:0007669"/>
    <property type="project" value="TreeGrafter"/>
</dbReference>
<dbReference type="GO" id="GO:0045292">
    <property type="term" value="P:mRNA cis splicing, via spliceosome"/>
    <property type="evidence" value="ECO:0007669"/>
    <property type="project" value="TreeGrafter"/>
</dbReference>
<keyword evidence="6" id="KW-1185">Reference proteome</keyword>
<evidence type="ECO:0000313" key="6">
    <source>
        <dbReference type="Proteomes" id="UP000765509"/>
    </source>
</evidence>
<dbReference type="EMBL" id="AVOT02000728">
    <property type="protein sequence ID" value="MBW0464217.1"/>
    <property type="molecule type" value="Genomic_DNA"/>
</dbReference>
<comment type="subcellular location">
    <subcellularLocation>
        <location evidence="2">Cytoplasm</location>
    </subcellularLocation>
    <subcellularLocation>
        <location evidence="1">Nucleus</location>
    </subcellularLocation>
</comment>
<organism evidence="5 6">
    <name type="scientific">Austropuccinia psidii MF-1</name>
    <dbReference type="NCBI Taxonomy" id="1389203"/>
    <lineage>
        <taxon>Eukaryota</taxon>
        <taxon>Fungi</taxon>
        <taxon>Dikarya</taxon>
        <taxon>Basidiomycota</taxon>
        <taxon>Pucciniomycotina</taxon>
        <taxon>Pucciniomycetes</taxon>
        <taxon>Pucciniales</taxon>
        <taxon>Sphaerophragmiaceae</taxon>
        <taxon>Austropuccinia</taxon>
    </lineage>
</organism>
<dbReference type="GO" id="GO:0005829">
    <property type="term" value="C:cytosol"/>
    <property type="evidence" value="ECO:0007669"/>
    <property type="project" value="TreeGrafter"/>
</dbReference>
<evidence type="ECO:0000256" key="2">
    <source>
        <dbReference type="ARBA" id="ARBA00004496"/>
    </source>
</evidence>
<dbReference type="Proteomes" id="UP000765509">
    <property type="component" value="Unassembled WGS sequence"/>
</dbReference>
<dbReference type="OrthoDB" id="19714at2759"/>
<evidence type="ECO:0000256" key="1">
    <source>
        <dbReference type="ARBA" id="ARBA00004123"/>
    </source>
</evidence>
<accession>A0A9Q3GFB3</accession>
<dbReference type="AlphaFoldDB" id="A0A9Q3GFB3"/>
<dbReference type="Pfam" id="PF03517">
    <property type="entry name" value="Voldacs"/>
    <property type="match status" value="1"/>
</dbReference>